<reference evidence="5 6" key="1">
    <citation type="submission" date="2018-01" db="EMBL/GenBank/DDBJ databases">
        <authorList>
            <person name="Fu G.-Y."/>
        </authorList>
    </citation>
    <scope>NUCLEOTIDE SEQUENCE [LARGE SCALE GENOMIC DNA]</scope>
    <source>
        <strain evidence="5 6">SY39</strain>
    </source>
</reference>
<dbReference type="InterPro" id="IPR036849">
    <property type="entry name" value="Enolase-like_C_sf"/>
</dbReference>
<dbReference type="SFLD" id="SFLDS00001">
    <property type="entry name" value="Enolase"/>
    <property type="match status" value="1"/>
</dbReference>
<dbReference type="OrthoDB" id="8609034at2"/>
<dbReference type="Pfam" id="PF13378">
    <property type="entry name" value="MR_MLE_C"/>
    <property type="match status" value="1"/>
</dbReference>
<protein>
    <submittedName>
        <fullName evidence="5">Mandelate racemase/muconate lactonizing enzyme family protein</fullName>
    </submittedName>
</protein>
<evidence type="ECO:0000256" key="2">
    <source>
        <dbReference type="ARBA" id="ARBA00022723"/>
    </source>
</evidence>
<dbReference type="GO" id="GO:0016836">
    <property type="term" value="F:hydro-lyase activity"/>
    <property type="evidence" value="ECO:0007669"/>
    <property type="project" value="TreeGrafter"/>
</dbReference>
<evidence type="ECO:0000256" key="3">
    <source>
        <dbReference type="ARBA" id="ARBA00022842"/>
    </source>
</evidence>
<dbReference type="RefSeq" id="WP_102245771.1">
    <property type="nucleotide sequence ID" value="NZ_CP025682.1"/>
</dbReference>
<proteinExistence type="predicted"/>
<dbReference type="GO" id="GO:0009063">
    <property type="term" value="P:amino acid catabolic process"/>
    <property type="evidence" value="ECO:0007669"/>
    <property type="project" value="InterPro"/>
</dbReference>
<dbReference type="GO" id="GO:0000287">
    <property type="term" value="F:magnesium ion binding"/>
    <property type="evidence" value="ECO:0007669"/>
    <property type="project" value="TreeGrafter"/>
</dbReference>
<keyword evidence="6" id="KW-1185">Reference proteome</keyword>
<dbReference type="CDD" id="cd03316">
    <property type="entry name" value="MR_like"/>
    <property type="match status" value="1"/>
</dbReference>
<dbReference type="PANTHER" id="PTHR13794:SF58">
    <property type="entry name" value="MITOCHONDRIAL ENOLASE SUPERFAMILY MEMBER 1"/>
    <property type="match status" value="1"/>
</dbReference>
<keyword evidence="2" id="KW-0479">Metal-binding</keyword>
<evidence type="ECO:0000259" key="4">
    <source>
        <dbReference type="SMART" id="SM00922"/>
    </source>
</evidence>
<dbReference type="Proteomes" id="UP000242205">
    <property type="component" value="Chromosome"/>
</dbReference>
<dbReference type="InterPro" id="IPR013341">
    <property type="entry name" value="Mandelate_racemase_N_dom"/>
</dbReference>
<name>A0A2I6S3A2_9RHOO</name>
<dbReference type="PROSITE" id="PS00908">
    <property type="entry name" value="MR_MLE_1"/>
    <property type="match status" value="1"/>
</dbReference>
<keyword evidence="3" id="KW-0460">Magnesium</keyword>
<feature type="domain" description="Mandelate racemase/muconate lactonizing enzyme C-terminal" evidence="4">
    <location>
        <begin position="147"/>
        <end position="244"/>
    </location>
</feature>
<comment type="cofactor">
    <cofactor evidence="1">
        <name>Mg(2+)</name>
        <dbReference type="ChEBI" id="CHEBI:18420"/>
    </cofactor>
</comment>
<organism evidence="5 6">
    <name type="scientific">Pseudazoarcus pumilus</name>
    <dbReference type="NCBI Taxonomy" id="2067960"/>
    <lineage>
        <taxon>Bacteria</taxon>
        <taxon>Pseudomonadati</taxon>
        <taxon>Pseudomonadota</taxon>
        <taxon>Betaproteobacteria</taxon>
        <taxon>Rhodocyclales</taxon>
        <taxon>Zoogloeaceae</taxon>
        <taxon>Pseudazoarcus</taxon>
    </lineage>
</organism>
<gene>
    <name evidence="5" type="ORF">C0099_01355</name>
</gene>
<dbReference type="EMBL" id="CP025682">
    <property type="protein sequence ID" value="AUN93697.1"/>
    <property type="molecule type" value="Genomic_DNA"/>
</dbReference>
<dbReference type="AlphaFoldDB" id="A0A2I6S3A2"/>
<dbReference type="InterPro" id="IPR046945">
    <property type="entry name" value="RHMD-like"/>
</dbReference>
<dbReference type="KEGG" id="atw:C0099_01355"/>
<dbReference type="Gene3D" id="3.30.390.10">
    <property type="entry name" value="Enolase-like, N-terminal domain"/>
    <property type="match status" value="1"/>
</dbReference>
<sequence>MKIEKITCHVLSTPIQQPFTSSRGWIYKTRGTCLVEIETDDGIVGWGECYGPSAVAKAFIDTQFAARIKGRDPFDVEVIWEELYNRIKDYGNKGMAIAAISGIDIALWDIIGKACNKPVHKLIGGAFRSEVQAYATGLYFVDMDNLVGEAVEEAEGYVEEGFGAIKMKIGLGSIRKDVERVAAVRRAIGPDVRLMVDANHCFSVPMAIRLGRQLEELDVEWFEEPISPEDIDGYVEVARALDMAVAGGENEFTRWGFRDAIVRKAMDIVQPDVCAAGGLTECKKIAALASAHGVECVPHAWGSVVGVAATVHFLAAMPDQPPSLFPCPPLLEFEQCENPFRDHLGLEPIVQHKGVVQVPTRPGLGVEIDRKVLDKYRVG</sequence>
<dbReference type="GO" id="GO:0016052">
    <property type="term" value="P:carbohydrate catabolic process"/>
    <property type="evidence" value="ECO:0007669"/>
    <property type="project" value="TreeGrafter"/>
</dbReference>
<dbReference type="Pfam" id="PF02746">
    <property type="entry name" value="MR_MLE_N"/>
    <property type="match status" value="1"/>
</dbReference>
<dbReference type="InterPro" id="IPR029065">
    <property type="entry name" value="Enolase_C-like"/>
</dbReference>
<dbReference type="SMART" id="SM00922">
    <property type="entry name" value="MR_MLE"/>
    <property type="match status" value="1"/>
</dbReference>
<dbReference type="Gene3D" id="3.20.20.120">
    <property type="entry name" value="Enolase-like C-terminal domain"/>
    <property type="match status" value="1"/>
</dbReference>
<dbReference type="SUPFAM" id="SSF51604">
    <property type="entry name" value="Enolase C-terminal domain-like"/>
    <property type="match status" value="1"/>
</dbReference>
<dbReference type="SUPFAM" id="SSF54826">
    <property type="entry name" value="Enolase N-terminal domain-like"/>
    <property type="match status" value="1"/>
</dbReference>
<evidence type="ECO:0000256" key="1">
    <source>
        <dbReference type="ARBA" id="ARBA00001946"/>
    </source>
</evidence>
<evidence type="ECO:0000313" key="5">
    <source>
        <dbReference type="EMBL" id="AUN93697.1"/>
    </source>
</evidence>
<dbReference type="InterPro" id="IPR029017">
    <property type="entry name" value="Enolase-like_N"/>
</dbReference>
<dbReference type="InterPro" id="IPR018110">
    <property type="entry name" value="Mandel_Rmase/mucon_lact_enz_CS"/>
</dbReference>
<evidence type="ECO:0000313" key="6">
    <source>
        <dbReference type="Proteomes" id="UP000242205"/>
    </source>
</evidence>
<dbReference type="PANTHER" id="PTHR13794">
    <property type="entry name" value="ENOLASE SUPERFAMILY, MANDELATE RACEMASE"/>
    <property type="match status" value="1"/>
</dbReference>
<dbReference type="InterPro" id="IPR013342">
    <property type="entry name" value="Mandelate_racemase_C"/>
</dbReference>
<accession>A0A2I6S3A2</accession>
<dbReference type="SFLD" id="SFLDG00179">
    <property type="entry name" value="mandelate_racemase"/>
    <property type="match status" value="1"/>
</dbReference>